<evidence type="ECO:0000256" key="3">
    <source>
        <dbReference type="ARBA" id="ARBA00023163"/>
    </source>
</evidence>
<keyword evidence="2" id="KW-0238">DNA-binding</keyword>
<dbReference type="PROSITE" id="PS50042">
    <property type="entry name" value="CNMP_BINDING_3"/>
    <property type="match status" value="1"/>
</dbReference>
<dbReference type="InterPro" id="IPR000595">
    <property type="entry name" value="cNMP-bd_dom"/>
</dbReference>
<dbReference type="InterPro" id="IPR014710">
    <property type="entry name" value="RmlC-like_jellyroll"/>
</dbReference>
<keyword evidence="1" id="KW-0805">Transcription regulation</keyword>
<dbReference type="Proteomes" id="UP000599109">
    <property type="component" value="Unassembled WGS sequence"/>
</dbReference>
<evidence type="ECO:0000313" key="7">
    <source>
        <dbReference type="Proteomes" id="UP000599109"/>
    </source>
</evidence>
<dbReference type="SMART" id="SM00100">
    <property type="entry name" value="cNMP"/>
    <property type="match status" value="1"/>
</dbReference>
<evidence type="ECO:0000256" key="2">
    <source>
        <dbReference type="ARBA" id="ARBA00023125"/>
    </source>
</evidence>
<evidence type="ECO:0000259" key="5">
    <source>
        <dbReference type="PROSITE" id="PS50042"/>
    </source>
</evidence>
<dbReference type="PANTHER" id="PTHR24567">
    <property type="entry name" value="CRP FAMILY TRANSCRIPTIONAL REGULATORY PROTEIN"/>
    <property type="match status" value="1"/>
</dbReference>
<dbReference type="InterPro" id="IPR036390">
    <property type="entry name" value="WH_DNA-bd_sf"/>
</dbReference>
<evidence type="ECO:0000256" key="1">
    <source>
        <dbReference type="ARBA" id="ARBA00023015"/>
    </source>
</evidence>
<feature type="region of interest" description="Disordered" evidence="4">
    <location>
        <begin position="230"/>
        <end position="257"/>
    </location>
</feature>
<dbReference type="Pfam" id="PF00027">
    <property type="entry name" value="cNMP_binding"/>
    <property type="match status" value="1"/>
</dbReference>
<comment type="caution">
    <text evidence="6">The sequence shown here is derived from an EMBL/GenBank/DDBJ whole genome shotgun (WGS) entry which is preliminary data.</text>
</comment>
<dbReference type="InterPro" id="IPR050397">
    <property type="entry name" value="Env_Response_Regulators"/>
</dbReference>
<dbReference type="InterPro" id="IPR012318">
    <property type="entry name" value="HTH_CRP"/>
</dbReference>
<evidence type="ECO:0000256" key="4">
    <source>
        <dbReference type="SAM" id="MobiDB-lite"/>
    </source>
</evidence>
<dbReference type="AlphaFoldDB" id="A0A936YYR2"/>
<keyword evidence="3" id="KW-0804">Transcription</keyword>
<dbReference type="GO" id="GO:0003677">
    <property type="term" value="F:DNA binding"/>
    <property type="evidence" value="ECO:0007669"/>
    <property type="project" value="UniProtKB-KW"/>
</dbReference>
<organism evidence="6 7">
    <name type="scientific">Ramlibacter monticola</name>
    <dbReference type="NCBI Taxonomy" id="1926872"/>
    <lineage>
        <taxon>Bacteria</taxon>
        <taxon>Pseudomonadati</taxon>
        <taxon>Pseudomonadota</taxon>
        <taxon>Betaproteobacteria</taxon>
        <taxon>Burkholderiales</taxon>
        <taxon>Comamonadaceae</taxon>
        <taxon>Ramlibacter</taxon>
    </lineage>
</organism>
<gene>
    <name evidence="6" type="ORF">JJ685_04675</name>
</gene>
<dbReference type="SUPFAM" id="SSF46785">
    <property type="entry name" value="Winged helix' DNA-binding domain"/>
    <property type="match status" value="1"/>
</dbReference>
<proteinExistence type="predicted"/>
<dbReference type="InterPro" id="IPR018490">
    <property type="entry name" value="cNMP-bd_dom_sf"/>
</dbReference>
<dbReference type="EMBL" id="JAEQNE010000001">
    <property type="protein sequence ID" value="MBL0390430.1"/>
    <property type="molecule type" value="Genomic_DNA"/>
</dbReference>
<name>A0A936YYR2_9BURK</name>
<keyword evidence="7" id="KW-1185">Reference proteome</keyword>
<dbReference type="Gene3D" id="1.10.10.10">
    <property type="entry name" value="Winged helix-like DNA-binding domain superfamily/Winged helix DNA-binding domain"/>
    <property type="match status" value="1"/>
</dbReference>
<dbReference type="InterPro" id="IPR036388">
    <property type="entry name" value="WH-like_DNA-bd_sf"/>
</dbReference>
<dbReference type="Pfam" id="PF13545">
    <property type="entry name" value="HTH_Crp_2"/>
    <property type="match status" value="1"/>
</dbReference>
<reference evidence="6 7" key="1">
    <citation type="journal article" date="2017" name="Int. J. Syst. Evol. Microbiol.">
        <title>Ramlibacter monticola sp. nov., isolated from forest soil.</title>
        <authorList>
            <person name="Chaudhary D.K."/>
            <person name="Kim J."/>
        </authorList>
    </citation>
    <scope>NUCLEOTIDE SEQUENCE [LARGE SCALE GENOMIC DNA]</scope>
    <source>
        <strain evidence="6 7">KACC 19175</strain>
    </source>
</reference>
<dbReference type="PANTHER" id="PTHR24567:SF68">
    <property type="entry name" value="DNA-BINDING TRANSCRIPTIONAL DUAL REGULATOR CRP"/>
    <property type="match status" value="1"/>
</dbReference>
<evidence type="ECO:0000313" key="6">
    <source>
        <dbReference type="EMBL" id="MBL0390430.1"/>
    </source>
</evidence>
<dbReference type="CDD" id="cd00038">
    <property type="entry name" value="CAP_ED"/>
    <property type="match status" value="1"/>
</dbReference>
<dbReference type="SUPFAM" id="SSF51206">
    <property type="entry name" value="cAMP-binding domain-like"/>
    <property type="match status" value="1"/>
</dbReference>
<accession>A0A936YYR2</accession>
<protein>
    <submittedName>
        <fullName evidence="6">Crp/Fnr family transcriptional regulator</fullName>
    </submittedName>
</protein>
<dbReference type="Gene3D" id="2.60.120.10">
    <property type="entry name" value="Jelly Rolls"/>
    <property type="match status" value="1"/>
</dbReference>
<dbReference type="GO" id="GO:0003700">
    <property type="term" value="F:DNA-binding transcription factor activity"/>
    <property type="evidence" value="ECO:0007669"/>
    <property type="project" value="TreeGrafter"/>
</dbReference>
<sequence length="257" mass="28484">MASTVPMSSLGLARMPLLAELSQRRLDALAAQCTWRRFEPGQVIVSHHAVGGDVHLIVDGRVRIHVYGADGREVLFTQVHEGSIVGDFAAVDGGLRTTDAHASTRVLSASLSSAEFKQLLREEPLVEERYVRYLVGLVRSLTDRVIELSTLAVQNRIRAEVLRQAHAVAAADSDFARLEPAPRHADLAAQVGTTREQVTRELSALTRQGLLQKTERGLMVTNMQRLEELLRGETERPEFSASRERRTPSHGERDSPR</sequence>
<feature type="domain" description="Cyclic nucleotide-binding" evidence="5">
    <location>
        <begin position="17"/>
        <end position="129"/>
    </location>
</feature>
<dbReference type="GO" id="GO:0005829">
    <property type="term" value="C:cytosol"/>
    <property type="evidence" value="ECO:0007669"/>
    <property type="project" value="TreeGrafter"/>
</dbReference>
<dbReference type="RefSeq" id="WP_201673032.1">
    <property type="nucleotide sequence ID" value="NZ_JAEQNE010000001.1"/>
</dbReference>